<keyword evidence="4" id="KW-0677">Repeat</keyword>
<dbReference type="FunFam" id="3.30.160.60:FF:000260">
    <property type="entry name" value="Spalt-like transcription factor 1"/>
    <property type="match status" value="1"/>
</dbReference>
<protein>
    <recommendedName>
        <fullName evidence="12">C2H2-type domain-containing protein</fullName>
    </recommendedName>
</protein>
<feature type="domain" description="C2H2-type" evidence="12">
    <location>
        <begin position="333"/>
        <end position="360"/>
    </location>
</feature>
<feature type="domain" description="C2H2-type" evidence="12">
    <location>
        <begin position="249"/>
        <end position="276"/>
    </location>
</feature>
<name>A0A7R9P0V2_9NEOP</name>
<dbReference type="FunFam" id="3.30.160.60:FF:002343">
    <property type="entry name" value="Zinc finger protein 33A"/>
    <property type="match status" value="1"/>
</dbReference>
<keyword evidence="8" id="KW-0238">DNA-binding</keyword>
<comment type="subcellular location">
    <subcellularLocation>
        <location evidence="1">Nucleus</location>
    </subcellularLocation>
</comment>
<evidence type="ECO:0000256" key="7">
    <source>
        <dbReference type="ARBA" id="ARBA00023015"/>
    </source>
</evidence>
<feature type="domain" description="C2H2-type" evidence="12">
    <location>
        <begin position="221"/>
        <end position="248"/>
    </location>
</feature>
<dbReference type="FunFam" id="3.30.160.60:FF:000733">
    <property type="entry name" value="Zinc finger protein 236 variant"/>
    <property type="match status" value="1"/>
</dbReference>
<keyword evidence="5 11" id="KW-0863">Zinc-finger</keyword>
<dbReference type="PROSITE" id="PS50157">
    <property type="entry name" value="ZINC_FINGER_C2H2_2"/>
    <property type="match status" value="5"/>
</dbReference>
<evidence type="ECO:0000256" key="2">
    <source>
        <dbReference type="ARBA" id="ARBA00006991"/>
    </source>
</evidence>
<accession>A0A7R9P0V2</accession>
<dbReference type="EMBL" id="OE007428">
    <property type="protein sequence ID" value="CAD7463176.1"/>
    <property type="molecule type" value="Genomic_DNA"/>
</dbReference>
<dbReference type="InterPro" id="IPR036236">
    <property type="entry name" value="Znf_C2H2_sf"/>
</dbReference>
<sequence length="404" mass="46011">MQIEEAIMLISALDAEDKLKAVQYWNLVSERLQAILNRSVDDISAYALQVDSEKIPDYIDASQLIAMGITPAFMTRYIPASIPTVATLRPEGMIKHMSSHLVVSAGVTDHSQLIPITDNHHTAIEVALTNEVEVLDEHQLELSKEVVKQLEHDELRIQQAMDVAMSNIDHELENGVNDMEDETSTVHMMITTESTPATMSEVDSSNNDDVTSSEQNTVDLFKCTHCDKSFKTSAQLTIHVRRHTGEKPFLCPICPTSFSTRGNLKRHIKSHNGEKPWKCIECGSCFTENKSLKVHMRRHTGERPYQCRMCDQSFSQTGILKTHMAIHLNKKEHKCSECGRFFRQKSQLRLHEQRHAGLRKYNCDMCDSKFLTKGQTTFFITLQSIFRTIKHLTLVEHELFSIIV</sequence>
<keyword evidence="10" id="KW-0539">Nucleus</keyword>
<evidence type="ECO:0000256" key="4">
    <source>
        <dbReference type="ARBA" id="ARBA00022737"/>
    </source>
</evidence>
<dbReference type="Gene3D" id="3.30.160.60">
    <property type="entry name" value="Classic Zinc Finger"/>
    <property type="match status" value="5"/>
</dbReference>
<dbReference type="GO" id="GO:0008270">
    <property type="term" value="F:zinc ion binding"/>
    <property type="evidence" value="ECO:0007669"/>
    <property type="project" value="UniProtKB-KW"/>
</dbReference>
<evidence type="ECO:0000256" key="1">
    <source>
        <dbReference type="ARBA" id="ARBA00004123"/>
    </source>
</evidence>
<evidence type="ECO:0000259" key="12">
    <source>
        <dbReference type="PROSITE" id="PS50157"/>
    </source>
</evidence>
<evidence type="ECO:0000256" key="10">
    <source>
        <dbReference type="ARBA" id="ARBA00023242"/>
    </source>
</evidence>
<feature type="domain" description="C2H2-type" evidence="12">
    <location>
        <begin position="305"/>
        <end position="332"/>
    </location>
</feature>
<dbReference type="GO" id="GO:0003677">
    <property type="term" value="F:DNA binding"/>
    <property type="evidence" value="ECO:0007669"/>
    <property type="project" value="UniProtKB-KW"/>
</dbReference>
<dbReference type="InterPro" id="IPR013087">
    <property type="entry name" value="Znf_C2H2_type"/>
</dbReference>
<dbReference type="PANTHER" id="PTHR24394:SF44">
    <property type="entry name" value="ZINC FINGER PROTEIN 271-LIKE"/>
    <property type="match status" value="1"/>
</dbReference>
<organism evidence="13">
    <name type="scientific">Timema tahoe</name>
    <dbReference type="NCBI Taxonomy" id="61484"/>
    <lineage>
        <taxon>Eukaryota</taxon>
        <taxon>Metazoa</taxon>
        <taxon>Ecdysozoa</taxon>
        <taxon>Arthropoda</taxon>
        <taxon>Hexapoda</taxon>
        <taxon>Insecta</taxon>
        <taxon>Pterygota</taxon>
        <taxon>Neoptera</taxon>
        <taxon>Polyneoptera</taxon>
        <taxon>Phasmatodea</taxon>
        <taxon>Timematodea</taxon>
        <taxon>Timematoidea</taxon>
        <taxon>Timematidae</taxon>
        <taxon>Timema</taxon>
    </lineage>
</organism>
<reference evidence="13" key="1">
    <citation type="submission" date="2020-11" db="EMBL/GenBank/DDBJ databases">
        <authorList>
            <person name="Tran Van P."/>
        </authorList>
    </citation>
    <scope>NUCLEOTIDE SEQUENCE</scope>
</reference>
<evidence type="ECO:0000256" key="5">
    <source>
        <dbReference type="ARBA" id="ARBA00022771"/>
    </source>
</evidence>
<dbReference type="PANTHER" id="PTHR24394">
    <property type="entry name" value="ZINC FINGER PROTEIN"/>
    <property type="match status" value="1"/>
</dbReference>
<keyword evidence="6" id="KW-0862">Zinc</keyword>
<dbReference type="GO" id="GO:0000981">
    <property type="term" value="F:DNA-binding transcription factor activity, RNA polymerase II-specific"/>
    <property type="evidence" value="ECO:0007669"/>
    <property type="project" value="TreeGrafter"/>
</dbReference>
<keyword evidence="3" id="KW-0479">Metal-binding</keyword>
<dbReference type="FunFam" id="3.30.160.60:FF:000075">
    <property type="entry name" value="Putative zinc finger protein 536"/>
    <property type="match status" value="1"/>
</dbReference>
<feature type="domain" description="C2H2-type" evidence="12">
    <location>
        <begin position="277"/>
        <end position="304"/>
    </location>
</feature>
<comment type="similarity">
    <text evidence="2">Belongs to the krueppel C2H2-type zinc-finger protein family.</text>
</comment>
<dbReference type="PROSITE" id="PS00028">
    <property type="entry name" value="ZINC_FINGER_C2H2_1"/>
    <property type="match status" value="5"/>
</dbReference>
<evidence type="ECO:0000256" key="9">
    <source>
        <dbReference type="ARBA" id="ARBA00023163"/>
    </source>
</evidence>
<dbReference type="SMART" id="SM00355">
    <property type="entry name" value="ZnF_C2H2"/>
    <property type="match status" value="5"/>
</dbReference>
<dbReference type="AlphaFoldDB" id="A0A7R9P0V2"/>
<evidence type="ECO:0000256" key="8">
    <source>
        <dbReference type="ARBA" id="ARBA00023125"/>
    </source>
</evidence>
<keyword evidence="7" id="KW-0805">Transcription regulation</keyword>
<evidence type="ECO:0000256" key="3">
    <source>
        <dbReference type="ARBA" id="ARBA00022723"/>
    </source>
</evidence>
<evidence type="ECO:0000313" key="13">
    <source>
        <dbReference type="EMBL" id="CAD7463176.1"/>
    </source>
</evidence>
<keyword evidence="9" id="KW-0804">Transcription</keyword>
<dbReference type="SUPFAM" id="SSF57667">
    <property type="entry name" value="beta-beta-alpha zinc fingers"/>
    <property type="match status" value="3"/>
</dbReference>
<gene>
    <name evidence="13" type="ORF">TTEB3V08_LOCUS11062</name>
</gene>
<evidence type="ECO:0000256" key="11">
    <source>
        <dbReference type="PROSITE-ProRule" id="PRU00042"/>
    </source>
</evidence>
<evidence type="ECO:0000256" key="6">
    <source>
        <dbReference type="ARBA" id="ARBA00022833"/>
    </source>
</evidence>
<proteinExistence type="inferred from homology"/>
<dbReference type="Pfam" id="PF00096">
    <property type="entry name" value="zf-C2H2"/>
    <property type="match status" value="4"/>
</dbReference>
<dbReference type="GO" id="GO:0005634">
    <property type="term" value="C:nucleus"/>
    <property type="evidence" value="ECO:0007669"/>
    <property type="project" value="UniProtKB-SubCell"/>
</dbReference>